<evidence type="ECO:0000313" key="2">
    <source>
        <dbReference type="Proteomes" id="UP001190700"/>
    </source>
</evidence>
<name>A0AAE0G281_9CHLO</name>
<proteinExistence type="predicted"/>
<accession>A0AAE0G281</accession>
<feature type="non-terminal residue" evidence="1">
    <location>
        <position position="102"/>
    </location>
</feature>
<dbReference type="AlphaFoldDB" id="A0AAE0G281"/>
<dbReference type="EMBL" id="LGRX02010469">
    <property type="protein sequence ID" value="KAK3270322.1"/>
    <property type="molecule type" value="Genomic_DNA"/>
</dbReference>
<evidence type="ECO:0000313" key="1">
    <source>
        <dbReference type="EMBL" id="KAK3270322.1"/>
    </source>
</evidence>
<keyword evidence="2" id="KW-1185">Reference proteome</keyword>
<reference evidence="1 2" key="1">
    <citation type="journal article" date="2015" name="Genome Biol. Evol.">
        <title>Comparative Genomics of a Bacterivorous Green Alga Reveals Evolutionary Causalities and Consequences of Phago-Mixotrophic Mode of Nutrition.</title>
        <authorList>
            <person name="Burns J.A."/>
            <person name="Paasch A."/>
            <person name="Narechania A."/>
            <person name="Kim E."/>
        </authorList>
    </citation>
    <scope>NUCLEOTIDE SEQUENCE [LARGE SCALE GENOMIC DNA]</scope>
    <source>
        <strain evidence="1 2">PLY_AMNH</strain>
    </source>
</reference>
<protein>
    <submittedName>
        <fullName evidence="1">Uncharacterized protein</fullName>
    </submittedName>
</protein>
<comment type="caution">
    <text evidence="1">The sequence shown here is derived from an EMBL/GenBank/DDBJ whole genome shotgun (WGS) entry which is preliminary data.</text>
</comment>
<sequence length="102" mass="10699">SHPRDELRFFPCQPGAISGGWIPAGGAATRGASEHAFTTLYSSAGNARLEHGVSSSCTPRGRHGRVWGVAPTDPDSVIALGRGAFQHLSIPALPARPAKKRM</sequence>
<gene>
    <name evidence="1" type="ORF">CYMTET_21274</name>
</gene>
<dbReference type="Proteomes" id="UP001190700">
    <property type="component" value="Unassembled WGS sequence"/>
</dbReference>
<feature type="non-terminal residue" evidence="1">
    <location>
        <position position="1"/>
    </location>
</feature>
<organism evidence="1 2">
    <name type="scientific">Cymbomonas tetramitiformis</name>
    <dbReference type="NCBI Taxonomy" id="36881"/>
    <lineage>
        <taxon>Eukaryota</taxon>
        <taxon>Viridiplantae</taxon>
        <taxon>Chlorophyta</taxon>
        <taxon>Pyramimonadophyceae</taxon>
        <taxon>Pyramimonadales</taxon>
        <taxon>Pyramimonadaceae</taxon>
        <taxon>Cymbomonas</taxon>
    </lineage>
</organism>